<keyword evidence="5" id="KW-0997">Cell inner membrane</keyword>
<dbReference type="Proteomes" id="UP000239415">
    <property type="component" value="Unassembled WGS sequence"/>
</dbReference>
<proteinExistence type="inferred from homology"/>
<dbReference type="GO" id="GO:0015920">
    <property type="term" value="P:lipopolysaccharide transport"/>
    <property type="evidence" value="ECO:0007669"/>
    <property type="project" value="TreeGrafter"/>
</dbReference>
<dbReference type="InterPro" id="IPR047817">
    <property type="entry name" value="ABC2_TM_bact-type"/>
</dbReference>
<feature type="transmembrane region" description="Helical" evidence="9">
    <location>
        <begin position="97"/>
        <end position="119"/>
    </location>
</feature>
<feature type="region of interest" description="Disordered" evidence="10">
    <location>
        <begin position="9"/>
        <end position="30"/>
    </location>
</feature>
<evidence type="ECO:0000256" key="9">
    <source>
        <dbReference type="RuleBase" id="RU361157"/>
    </source>
</evidence>
<dbReference type="PANTHER" id="PTHR30413">
    <property type="entry name" value="INNER MEMBRANE TRANSPORT PERMEASE"/>
    <property type="match status" value="1"/>
</dbReference>
<evidence type="ECO:0000256" key="8">
    <source>
        <dbReference type="ARBA" id="ARBA00023136"/>
    </source>
</evidence>
<dbReference type="GO" id="GO:0005886">
    <property type="term" value="C:plasma membrane"/>
    <property type="evidence" value="ECO:0007669"/>
    <property type="project" value="UniProtKB-SubCell"/>
</dbReference>
<dbReference type="EMBL" id="PVMZ01000028">
    <property type="protein sequence ID" value="PRX12411.1"/>
    <property type="molecule type" value="Genomic_DNA"/>
</dbReference>
<evidence type="ECO:0000313" key="13">
    <source>
        <dbReference type="Proteomes" id="UP000239415"/>
    </source>
</evidence>
<dbReference type="GO" id="GO:0140359">
    <property type="term" value="F:ABC-type transporter activity"/>
    <property type="evidence" value="ECO:0007669"/>
    <property type="project" value="InterPro"/>
</dbReference>
<keyword evidence="13" id="KW-1185">Reference proteome</keyword>
<feature type="transmembrane region" description="Helical" evidence="9">
    <location>
        <begin position="206"/>
        <end position="226"/>
    </location>
</feature>
<evidence type="ECO:0000256" key="2">
    <source>
        <dbReference type="ARBA" id="ARBA00007783"/>
    </source>
</evidence>
<evidence type="ECO:0000259" key="11">
    <source>
        <dbReference type="PROSITE" id="PS51012"/>
    </source>
</evidence>
<keyword evidence="6 9" id="KW-0812">Transmembrane</keyword>
<evidence type="ECO:0000313" key="12">
    <source>
        <dbReference type="EMBL" id="PRX12411.1"/>
    </source>
</evidence>
<feature type="transmembrane region" description="Helical" evidence="9">
    <location>
        <begin position="182"/>
        <end position="200"/>
    </location>
</feature>
<dbReference type="Pfam" id="PF01061">
    <property type="entry name" value="ABC2_membrane"/>
    <property type="match status" value="1"/>
</dbReference>
<organism evidence="12 13">
    <name type="scientific">Actinoplanes italicus</name>
    <dbReference type="NCBI Taxonomy" id="113567"/>
    <lineage>
        <taxon>Bacteria</taxon>
        <taxon>Bacillati</taxon>
        <taxon>Actinomycetota</taxon>
        <taxon>Actinomycetes</taxon>
        <taxon>Micromonosporales</taxon>
        <taxon>Micromonosporaceae</taxon>
        <taxon>Actinoplanes</taxon>
    </lineage>
</organism>
<evidence type="ECO:0000256" key="5">
    <source>
        <dbReference type="ARBA" id="ARBA00022519"/>
    </source>
</evidence>
<dbReference type="InterPro" id="IPR013525">
    <property type="entry name" value="ABC2_TM"/>
</dbReference>
<feature type="domain" description="ABC transmembrane type-2" evidence="11">
    <location>
        <begin position="95"/>
        <end position="322"/>
    </location>
</feature>
<evidence type="ECO:0000256" key="4">
    <source>
        <dbReference type="ARBA" id="ARBA00022475"/>
    </source>
</evidence>
<comment type="caution">
    <text evidence="9">Lacks conserved residue(s) required for the propagation of feature annotation.</text>
</comment>
<feature type="transmembrane region" description="Helical" evidence="9">
    <location>
        <begin position="238"/>
        <end position="256"/>
    </location>
</feature>
<comment type="subcellular location">
    <subcellularLocation>
        <location evidence="1">Cell inner membrane</location>
        <topology evidence="1">Multi-pass membrane protein</topology>
    </subcellularLocation>
    <subcellularLocation>
        <location evidence="9">Cell membrane</location>
        <topology evidence="9">Multi-pass membrane protein</topology>
    </subcellularLocation>
</comment>
<evidence type="ECO:0000256" key="3">
    <source>
        <dbReference type="ARBA" id="ARBA00022448"/>
    </source>
</evidence>
<sequence length="329" mass="36061">MLLPVSFYQEPEHQASDPAAPEGPTRSEHHPMTETAVASADAGLSLKELARRNGLSASGRLPSLPEYTRQLWAYRHFIGAHASAKMTSALGNTKLGAVWQVLTPIINAAVYYVIFGVVLKAHGNMPNFIAYLCVGVFVFQFTQSVVQTGQNTIVGNLGLIRALHFPRASLPLSAALVEIRNFVVALVVLMGIVLVTGEPLTLEWLLVLPALLLQSVFNTGLGLFMARYGAKNRDIRQLIPFIMRFWLYGSAVLYPVTKFADVLSGWQLQVVEANPMLVFIELMRHALIEGAPLANSPTVLWIQAAIWALTVGVGGYVYFWRGEKGYGRG</sequence>
<keyword evidence="8 9" id="KW-0472">Membrane</keyword>
<accession>A0A2T0JWY9</accession>
<dbReference type="PROSITE" id="PS51012">
    <property type="entry name" value="ABC_TM2"/>
    <property type="match status" value="1"/>
</dbReference>
<feature type="transmembrane region" description="Helical" evidence="9">
    <location>
        <begin position="300"/>
        <end position="319"/>
    </location>
</feature>
<comment type="caution">
    <text evidence="12">The sequence shown here is derived from an EMBL/GenBank/DDBJ whole genome shotgun (WGS) entry which is preliminary data.</text>
</comment>
<evidence type="ECO:0000256" key="10">
    <source>
        <dbReference type="SAM" id="MobiDB-lite"/>
    </source>
</evidence>
<comment type="similarity">
    <text evidence="2 9">Belongs to the ABC-2 integral membrane protein family.</text>
</comment>
<dbReference type="AlphaFoldDB" id="A0A2T0JWY9"/>
<keyword evidence="3 9" id="KW-0813">Transport</keyword>
<gene>
    <name evidence="12" type="ORF">CLV67_12868</name>
</gene>
<protein>
    <recommendedName>
        <fullName evidence="9">Transport permease protein</fullName>
    </recommendedName>
</protein>
<name>A0A2T0JWY9_9ACTN</name>
<keyword evidence="7 9" id="KW-1133">Transmembrane helix</keyword>
<keyword evidence="4 9" id="KW-1003">Cell membrane</keyword>
<evidence type="ECO:0000256" key="6">
    <source>
        <dbReference type="ARBA" id="ARBA00022692"/>
    </source>
</evidence>
<dbReference type="PANTHER" id="PTHR30413:SF8">
    <property type="entry name" value="TRANSPORT PERMEASE PROTEIN"/>
    <property type="match status" value="1"/>
</dbReference>
<evidence type="ECO:0000256" key="1">
    <source>
        <dbReference type="ARBA" id="ARBA00004429"/>
    </source>
</evidence>
<evidence type="ECO:0000256" key="7">
    <source>
        <dbReference type="ARBA" id="ARBA00022989"/>
    </source>
</evidence>
<reference evidence="12 13" key="1">
    <citation type="submission" date="2018-03" db="EMBL/GenBank/DDBJ databases">
        <title>Genomic Encyclopedia of Archaeal and Bacterial Type Strains, Phase II (KMG-II): from individual species to whole genera.</title>
        <authorList>
            <person name="Goeker M."/>
        </authorList>
    </citation>
    <scope>NUCLEOTIDE SEQUENCE [LARGE SCALE GENOMIC DNA]</scope>
    <source>
        <strain evidence="12 13">DSM 43146</strain>
    </source>
</reference>